<dbReference type="EMBL" id="MU157854">
    <property type="protein sequence ID" value="KAF9528311.1"/>
    <property type="molecule type" value="Genomic_DNA"/>
</dbReference>
<feature type="chain" id="PRO_5040397112" description="Secreted protein" evidence="1">
    <location>
        <begin position="18"/>
        <end position="104"/>
    </location>
</feature>
<evidence type="ECO:0000256" key="1">
    <source>
        <dbReference type="SAM" id="SignalP"/>
    </source>
</evidence>
<comment type="caution">
    <text evidence="2">The sequence shown here is derived from an EMBL/GenBank/DDBJ whole genome shotgun (WGS) entry which is preliminary data.</text>
</comment>
<dbReference type="PROSITE" id="PS51257">
    <property type="entry name" value="PROKAR_LIPOPROTEIN"/>
    <property type="match status" value="1"/>
</dbReference>
<accession>A0A9P6EEZ8</accession>
<feature type="signal peptide" evidence="1">
    <location>
        <begin position="1"/>
        <end position="17"/>
    </location>
</feature>
<dbReference type="Proteomes" id="UP000807306">
    <property type="component" value="Unassembled WGS sequence"/>
</dbReference>
<evidence type="ECO:0000313" key="2">
    <source>
        <dbReference type="EMBL" id="KAF9528311.1"/>
    </source>
</evidence>
<dbReference type="AlphaFoldDB" id="A0A9P6EEZ8"/>
<keyword evidence="3" id="KW-1185">Reference proteome</keyword>
<organism evidence="2 3">
    <name type="scientific">Crepidotus variabilis</name>
    <dbReference type="NCBI Taxonomy" id="179855"/>
    <lineage>
        <taxon>Eukaryota</taxon>
        <taxon>Fungi</taxon>
        <taxon>Dikarya</taxon>
        <taxon>Basidiomycota</taxon>
        <taxon>Agaricomycotina</taxon>
        <taxon>Agaricomycetes</taxon>
        <taxon>Agaricomycetidae</taxon>
        <taxon>Agaricales</taxon>
        <taxon>Agaricineae</taxon>
        <taxon>Crepidotaceae</taxon>
        <taxon>Crepidotus</taxon>
    </lineage>
</organism>
<gene>
    <name evidence="2" type="ORF">CPB83DRAFT_854824</name>
</gene>
<evidence type="ECO:0008006" key="4">
    <source>
        <dbReference type="Google" id="ProtNLM"/>
    </source>
</evidence>
<evidence type="ECO:0000313" key="3">
    <source>
        <dbReference type="Proteomes" id="UP000807306"/>
    </source>
</evidence>
<proteinExistence type="predicted"/>
<sequence length="104" mass="11436">MRLVLVVLCCHYAPLESMFLSLTTSASVSCQPFAHKAVVVAATIGAADAIHSIGQAPLLNRAERRGVRSREQGGKEDESEFHIDERGFAKCVEKTSWFVWMLTA</sequence>
<reference evidence="2" key="1">
    <citation type="submission" date="2020-11" db="EMBL/GenBank/DDBJ databases">
        <authorList>
            <consortium name="DOE Joint Genome Institute"/>
            <person name="Ahrendt S."/>
            <person name="Riley R."/>
            <person name="Andreopoulos W."/>
            <person name="Labutti K."/>
            <person name="Pangilinan J."/>
            <person name="Ruiz-Duenas F.J."/>
            <person name="Barrasa J.M."/>
            <person name="Sanchez-Garcia M."/>
            <person name="Camarero S."/>
            <person name="Miyauchi S."/>
            <person name="Serrano A."/>
            <person name="Linde D."/>
            <person name="Babiker R."/>
            <person name="Drula E."/>
            <person name="Ayuso-Fernandez I."/>
            <person name="Pacheco R."/>
            <person name="Padilla G."/>
            <person name="Ferreira P."/>
            <person name="Barriuso J."/>
            <person name="Kellner H."/>
            <person name="Castanera R."/>
            <person name="Alfaro M."/>
            <person name="Ramirez L."/>
            <person name="Pisabarro A.G."/>
            <person name="Kuo A."/>
            <person name="Tritt A."/>
            <person name="Lipzen A."/>
            <person name="He G."/>
            <person name="Yan M."/>
            <person name="Ng V."/>
            <person name="Cullen D."/>
            <person name="Martin F."/>
            <person name="Rosso M.-N."/>
            <person name="Henrissat B."/>
            <person name="Hibbett D."/>
            <person name="Martinez A.T."/>
            <person name="Grigoriev I.V."/>
        </authorList>
    </citation>
    <scope>NUCLEOTIDE SEQUENCE</scope>
    <source>
        <strain evidence="2">CBS 506.95</strain>
    </source>
</reference>
<name>A0A9P6EEZ8_9AGAR</name>
<keyword evidence="1" id="KW-0732">Signal</keyword>
<protein>
    <recommendedName>
        <fullName evidence="4">Secreted protein</fullName>
    </recommendedName>
</protein>